<dbReference type="RefSeq" id="WP_095582173.1">
    <property type="nucleotide sequence ID" value="NZ_JAJQQS010000014.1"/>
</dbReference>
<dbReference type="AlphaFoldDB" id="A0A2A2D7G9"/>
<evidence type="ECO:0000313" key="1">
    <source>
        <dbReference type="EMBL" id="PAU47387.1"/>
    </source>
</evidence>
<comment type="caution">
    <text evidence="1">The sequence shown here is derived from an EMBL/GenBank/DDBJ whole genome shotgun (WGS) entry which is preliminary data.</text>
</comment>
<accession>A0A2A2D7G9</accession>
<proteinExistence type="predicted"/>
<name>A0A2A2D7G9_9ACTN</name>
<sequence length="84" mass="8826">MSARDNILAGLRVAEASTVGDATAEDLLEAHRAEVLREAANAVLGIRSFEKTFSSSRAAAQVSENIGLLDAARLLERMAAGGDR</sequence>
<keyword evidence="2" id="KW-1185">Reference proteome</keyword>
<organism evidence="1 2">
    <name type="scientific">Streptomyces albireticuli</name>
    <dbReference type="NCBI Taxonomy" id="1940"/>
    <lineage>
        <taxon>Bacteria</taxon>
        <taxon>Bacillati</taxon>
        <taxon>Actinomycetota</taxon>
        <taxon>Actinomycetes</taxon>
        <taxon>Kitasatosporales</taxon>
        <taxon>Streptomycetaceae</taxon>
        <taxon>Streptomyces</taxon>
    </lineage>
</organism>
<dbReference type="EMBL" id="NSJV01000373">
    <property type="protein sequence ID" value="PAU47387.1"/>
    <property type="molecule type" value="Genomic_DNA"/>
</dbReference>
<gene>
    <name evidence="1" type="ORF">CK936_19070</name>
</gene>
<reference evidence="1 2" key="1">
    <citation type="submission" date="2017-08" db="EMBL/GenBank/DDBJ databases">
        <title>Genome sequence of Streptomyces albireticuli NRRL B-1670.</title>
        <authorList>
            <person name="Graham D.E."/>
            <person name="Mahan K.M."/>
            <person name="Klingeman D.M."/>
            <person name="Hettich R.L."/>
            <person name="Parry R.J."/>
            <person name="Spain J.C."/>
        </authorList>
    </citation>
    <scope>NUCLEOTIDE SEQUENCE [LARGE SCALE GENOMIC DNA]</scope>
    <source>
        <strain evidence="1 2">NRRL B-1670</strain>
    </source>
</reference>
<evidence type="ECO:0000313" key="2">
    <source>
        <dbReference type="Proteomes" id="UP000218944"/>
    </source>
</evidence>
<dbReference type="Proteomes" id="UP000218944">
    <property type="component" value="Unassembled WGS sequence"/>
</dbReference>
<protein>
    <submittedName>
        <fullName evidence="1">Uncharacterized protein</fullName>
    </submittedName>
</protein>